<dbReference type="PROSITE" id="PS50001">
    <property type="entry name" value="SH2"/>
    <property type="match status" value="1"/>
</dbReference>
<dbReference type="EMBL" id="MDYQ01000042">
    <property type="protein sequence ID" value="PRP85599.1"/>
    <property type="molecule type" value="Genomic_DNA"/>
</dbReference>
<evidence type="ECO:0000259" key="2">
    <source>
        <dbReference type="PROSITE" id="PS50001"/>
    </source>
</evidence>
<dbReference type="SUPFAM" id="SSF55550">
    <property type="entry name" value="SH2 domain"/>
    <property type="match status" value="1"/>
</dbReference>
<keyword evidence="4" id="KW-1185">Reference proteome</keyword>
<reference evidence="3 4" key="1">
    <citation type="journal article" date="2018" name="Genome Biol. Evol.">
        <title>Multiple Roots of Fruiting Body Formation in Amoebozoa.</title>
        <authorList>
            <person name="Hillmann F."/>
            <person name="Forbes G."/>
            <person name="Novohradska S."/>
            <person name="Ferling I."/>
            <person name="Riege K."/>
            <person name="Groth M."/>
            <person name="Westermann M."/>
            <person name="Marz M."/>
            <person name="Spaller T."/>
            <person name="Winckler T."/>
            <person name="Schaap P."/>
            <person name="Glockner G."/>
        </authorList>
    </citation>
    <scope>NUCLEOTIDE SEQUENCE [LARGE SCALE GENOMIC DNA]</scope>
    <source>
        <strain evidence="3 4">Jena</strain>
    </source>
</reference>
<dbReference type="CDD" id="cd00173">
    <property type="entry name" value="SH2"/>
    <property type="match status" value="1"/>
</dbReference>
<sequence>MNTTTKPNHIELKFVAPHEISFSSSPLYRADRVTLNGVVDPRLSSVTDSLVSTRGRYLRVTIETFPLAGIGVCEIQNDPAPQFNPRKEEDERATGLRRERQYAQEARLAQWFFGHISSSAAACRILKGRREGEYMVRRSGTIANALAISVVFCGKIHHYRVLYHRDSTGNDPMFVLVLNERHFFSSFEQLIDVCSRTTFLRKSQTKDYRLTTPILISYYH</sequence>
<dbReference type="Pfam" id="PF00017">
    <property type="entry name" value="SH2"/>
    <property type="match status" value="1"/>
</dbReference>
<protein>
    <recommendedName>
        <fullName evidence="2">SH2 domain-containing protein</fullName>
    </recommendedName>
</protein>
<comment type="caution">
    <text evidence="3">The sequence shown here is derived from an EMBL/GenBank/DDBJ whole genome shotgun (WGS) entry which is preliminary data.</text>
</comment>
<evidence type="ECO:0000313" key="4">
    <source>
        <dbReference type="Proteomes" id="UP000241769"/>
    </source>
</evidence>
<dbReference type="Gene3D" id="3.30.505.10">
    <property type="entry name" value="SH2 domain"/>
    <property type="match status" value="1"/>
</dbReference>
<evidence type="ECO:0000256" key="1">
    <source>
        <dbReference type="PROSITE-ProRule" id="PRU00191"/>
    </source>
</evidence>
<keyword evidence="1" id="KW-0727">SH2 domain</keyword>
<dbReference type="Proteomes" id="UP000241769">
    <property type="component" value="Unassembled WGS sequence"/>
</dbReference>
<dbReference type="InterPro" id="IPR000980">
    <property type="entry name" value="SH2"/>
</dbReference>
<dbReference type="InParanoid" id="A0A2P6NNR1"/>
<feature type="domain" description="SH2" evidence="2">
    <location>
        <begin position="111"/>
        <end position="214"/>
    </location>
</feature>
<evidence type="ECO:0000313" key="3">
    <source>
        <dbReference type="EMBL" id="PRP85599.1"/>
    </source>
</evidence>
<dbReference type="AlphaFoldDB" id="A0A2P6NNR1"/>
<name>A0A2P6NNR1_9EUKA</name>
<organism evidence="3 4">
    <name type="scientific">Planoprotostelium fungivorum</name>
    <dbReference type="NCBI Taxonomy" id="1890364"/>
    <lineage>
        <taxon>Eukaryota</taxon>
        <taxon>Amoebozoa</taxon>
        <taxon>Evosea</taxon>
        <taxon>Variosea</taxon>
        <taxon>Cavosteliida</taxon>
        <taxon>Cavosteliaceae</taxon>
        <taxon>Planoprotostelium</taxon>
    </lineage>
</organism>
<dbReference type="InterPro" id="IPR036860">
    <property type="entry name" value="SH2_dom_sf"/>
</dbReference>
<gene>
    <name evidence="3" type="ORF">PROFUN_06388</name>
</gene>
<accession>A0A2P6NNR1</accession>
<dbReference type="SMART" id="SM00252">
    <property type="entry name" value="SH2"/>
    <property type="match status" value="1"/>
</dbReference>
<proteinExistence type="predicted"/>
<dbReference type="STRING" id="1890364.A0A2P6NNR1"/>